<sequence length="85" mass="10015">MKRKFQQLARKNGQEATIKARRVAVILSLKPTSEYGQRWLMAEALRVSKVVEYHLRQANLIGQLIERMDEEIKLKNNYPDRTFVV</sequence>
<dbReference type="AlphaFoldDB" id="A0A4R5VPX4"/>
<comment type="caution">
    <text evidence="1">The sequence shown here is derived from an EMBL/GenBank/DDBJ whole genome shotgun (WGS) entry which is preliminary data.</text>
</comment>
<protein>
    <submittedName>
        <fullName evidence="1">Uncharacterized protein</fullName>
    </submittedName>
</protein>
<evidence type="ECO:0000313" key="2">
    <source>
        <dbReference type="Proteomes" id="UP000294829"/>
    </source>
</evidence>
<reference evidence="1 2" key="1">
    <citation type="submission" date="2019-03" db="EMBL/GenBank/DDBJ databases">
        <title>Sapientia aquatica gen. nov., sp. nov., isolated from a crater lake.</title>
        <authorList>
            <person name="Felfoldi T."/>
            <person name="Szabo A."/>
            <person name="Toth E."/>
            <person name="Schumann P."/>
            <person name="Keki Z."/>
            <person name="Marialigeti K."/>
            <person name="Mathe I."/>
        </authorList>
    </citation>
    <scope>NUCLEOTIDE SEQUENCE [LARGE SCALE GENOMIC DNA]</scope>
    <source>
        <strain evidence="1 2">SA-152</strain>
    </source>
</reference>
<organism evidence="1 2">
    <name type="scientific">Sapientia aquatica</name>
    <dbReference type="NCBI Taxonomy" id="1549640"/>
    <lineage>
        <taxon>Bacteria</taxon>
        <taxon>Pseudomonadati</taxon>
        <taxon>Pseudomonadota</taxon>
        <taxon>Betaproteobacteria</taxon>
        <taxon>Burkholderiales</taxon>
        <taxon>Oxalobacteraceae</taxon>
        <taxon>Sapientia</taxon>
    </lineage>
</organism>
<dbReference type="RefSeq" id="WP_133331125.1">
    <property type="nucleotide sequence ID" value="NZ_SMYL01000016.1"/>
</dbReference>
<dbReference type="EMBL" id="SMYL01000016">
    <property type="protein sequence ID" value="TDK60530.1"/>
    <property type="molecule type" value="Genomic_DNA"/>
</dbReference>
<gene>
    <name evidence="1" type="ORF">E2I14_18040</name>
</gene>
<dbReference type="OrthoDB" id="9181867at2"/>
<evidence type="ECO:0000313" key="1">
    <source>
        <dbReference type="EMBL" id="TDK60530.1"/>
    </source>
</evidence>
<proteinExistence type="predicted"/>
<name>A0A4R5VPX4_9BURK</name>
<dbReference type="Proteomes" id="UP000294829">
    <property type="component" value="Unassembled WGS sequence"/>
</dbReference>
<accession>A0A4R5VPX4</accession>
<keyword evidence="2" id="KW-1185">Reference proteome</keyword>